<dbReference type="EMBL" id="CM056811">
    <property type="protein sequence ID" value="KAJ8636165.1"/>
    <property type="molecule type" value="Genomic_DNA"/>
</dbReference>
<evidence type="ECO:0000313" key="2">
    <source>
        <dbReference type="Proteomes" id="UP001234297"/>
    </source>
</evidence>
<evidence type="ECO:0000313" key="1">
    <source>
        <dbReference type="EMBL" id="KAJ8636165.1"/>
    </source>
</evidence>
<keyword evidence="2" id="KW-1185">Reference proteome</keyword>
<reference evidence="1 2" key="1">
    <citation type="journal article" date="2022" name="Hortic Res">
        <title>A haplotype resolved chromosomal level avocado genome allows analysis of novel avocado genes.</title>
        <authorList>
            <person name="Nath O."/>
            <person name="Fletcher S.J."/>
            <person name="Hayward A."/>
            <person name="Shaw L.M."/>
            <person name="Masouleh A.K."/>
            <person name="Furtado A."/>
            <person name="Henry R.J."/>
            <person name="Mitter N."/>
        </authorList>
    </citation>
    <scope>NUCLEOTIDE SEQUENCE [LARGE SCALE GENOMIC DNA]</scope>
    <source>
        <strain evidence="2">cv. Hass</strain>
    </source>
</reference>
<sequence>MISSRARASAYDRDEDEGVDGFLLLTICLKFQHLGLGFVGVFFARVGWLKVSRRAVCNFNLLPNFSLGSQGQV</sequence>
<name>A0ACC2LRU5_PERAE</name>
<organism evidence="1 2">
    <name type="scientific">Persea americana</name>
    <name type="common">Avocado</name>
    <dbReference type="NCBI Taxonomy" id="3435"/>
    <lineage>
        <taxon>Eukaryota</taxon>
        <taxon>Viridiplantae</taxon>
        <taxon>Streptophyta</taxon>
        <taxon>Embryophyta</taxon>
        <taxon>Tracheophyta</taxon>
        <taxon>Spermatophyta</taxon>
        <taxon>Magnoliopsida</taxon>
        <taxon>Magnoliidae</taxon>
        <taxon>Laurales</taxon>
        <taxon>Lauraceae</taxon>
        <taxon>Persea</taxon>
    </lineage>
</organism>
<gene>
    <name evidence="1" type="ORF">MRB53_010432</name>
</gene>
<accession>A0ACC2LRU5</accession>
<proteinExistence type="predicted"/>
<comment type="caution">
    <text evidence="1">The sequence shown here is derived from an EMBL/GenBank/DDBJ whole genome shotgun (WGS) entry which is preliminary data.</text>
</comment>
<protein>
    <submittedName>
        <fullName evidence="1">Uncharacterized protein</fullName>
    </submittedName>
</protein>
<dbReference type="Proteomes" id="UP001234297">
    <property type="component" value="Chromosome 3"/>
</dbReference>